<dbReference type="Gene3D" id="2.130.10.130">
    <property type="entry name" value="Integrin alpha, N-terminal"/>
    <property type="match status" value="1"/>
</dbReference>
<dbReference type="Proteomes" id="UP000317178">
    <property type="component" value="Chromosome"/>
</dbReference>
<evidence type="ECO:0000313" key="3">
    <source>
        <dbReference type="EMBL" id="QDU78366.1"/>
    </source>
</evidence>
<gene>
    <name evidence="3" type="ORF">Pla110_00670</name>
</gene>
<dbReference type="InterPro" id="IPR001434">
    <property type="entry name" value="OmcB-like_DUF11"/>
</dbReference>
<reference evidence="3 4" key="1">
    <citation type="submission" date="2019-02" db="EMBL/GenBank/DDBJ databases">
        <title>Deep-cultivation of Planctomycetes and their phenomic and genomic characterization uncovers novel biology.</title>
        <authorList>
            <person name="Wiegand S."/>
            <person name="Jogler M."/>
            <person name="Boedeker C."/>
            <person name="Pinto D."/>
            <person name="Vollmers J."/>
            <person name="Rivas-Marin E."/>
            <person name="Kohn T."/>
            <person name="Peeters S.H."/>
            <person name="Heuer A."/>
            <person name="Rast P."/>
            <person name="Oberbeckmann S."/>
            <person name="Bunk B."/>
            <person name="Jeske O."/>
            <person name="Meyerdierks A."/>
            <person name="Storesund J.E."/>
            <person name="Kallscheuer N."/>
            <person name="Luecker S."/>
            <person name="Lage O.M."/>
            <person name="Pohl T."/>
            <person name="Merkel B.J."/>
            <person name="Hornburger P."/>
            <person name="Mueller R.-W."/>
            <person name="Bruemmer F."/>
            <person name="Labrenz M."/>
            <person name="Spormann A.M."/>
            <person name="Op den Camp H."/>
            <person name="Overmann J."/>
            <person name="Amann R."/>
            <person name="Jetten M.S.M."/>
            <person name="Mascher T."/>
            <person name="Medema M.H."/>
            <person name="Devos D.P."/>
            <person name="Kaster A.-K."/>
            <person name="Ovreas L."/>
            <person name="Rohde M."/>
            <person name="Galperin M.Y."/>
            <person name="Jogler C."/>
        </authorList>
    </citation>
    <scope>NUCLEOTIDE SEQUENCE [LARGE SCALE GENOMIC DNA]</scope>
    <source>
        <strain evidence="3 4">Pla110</strain>
    </source>
</reference>
<dbReference type="PANTHER" id="PTHR35580">
    <property type="entry name" value="CELL SURFACE GLYCOPROTEIN (S-LAYER PROTEIN)-LIKE PROTEIN"/>
    <property type="match status" value="1"/>
</dbReference>
<dbReference type="InterPro" id="IPR013517">
    <property type="entry name" value="FG-GAP"/>
</dbReference>
<accession>A0A518CGL1</accession>
<organism evidence="3 4">
    <name type="scientific">Polystyrenella longa</name>
    <dbReference type="NCBI Taxonomy" id="2528007"/>
    <lineage>
        <taxon>Bacteria</taxon>
        <taxon>Pseudomonadati</taxon>
        <taxon>Planctomycetota</taxon>
        <taxon>Planctomycetia</taxon>
        <taxon>Planctomycetales</taxon>
        <taxon>Planctomycetaceae</taxon>
        <taxon>Polystyrenella</taxon>
    </lineage>
</organism>
<evidence type="ECO:0000313" key="4">
    <source>
        <dbReference type="Proteomes" id="UP000317178"/>
    </source>
</evidence>
<dbReference type="PANTHER" id="PTHR35580:SF1">
    <property type="entry name" value="PHYTASE-LIKE DOMAIN-CONTAINING PROTEIN"/>
    <property type="match status" value="1"/>
</dbReference>
<keyword evidence="4" id="KW-1185">Reference proteome</keyword>
<dbReference type="SUPFAM" id="SSF69318">
    <property type="entry name" value="Integrin alpha N-terminal domain"/>
    <property type="match status" value="2"/>
</dbReference>
<dbReference type="EMBL" id="CP036281">
    <property type="protein sequence ID" value="QDU78366.1"/>
    <property type="molecule type" value="Genomic_DNA"/>
</dbReference>
<evidence type="ECO:0000259" key="2">
    <source>
        <dbReference type="Pfam" id="PF01345"/>
    </source>
</evidence>
<dbReference type="RefSeq" id="WP_144992051.1">
    <property type="nucleotide sequence ID" value="NZ_CP036281.1"/>
</dbReference>
<dbReference type="Pfam" id="PF01345">
    <property type="entry name" value="DUF11"/>
    <property type="match status" value="1"/>
</dbReference>
<dbReference type="Gene3D" id="2.60.120.560">
    <property type="entry name" value="Exo-inulinase, domain 1"/>
    <property type="match status" value="3"/>
</dbReference>
<sequence>MIITSWLTSLLRNKKRHTRQQNALINRHLYGWQQFDQLEDRTLLSAPEFDFVATFGGVENDDGVEVAVDSSGNSFIAGHFFESADLDPSAGEVNHVSNGLSDVYIVKLNEEGDRLWSRSFGGSSYETVSGMQATPDDGVVLTGSFRGTVDFAPGPDTHEIVSTNNGVDTYILKLDSSGQFEWVRTLGSSSYEQSYDLTVDSASNIYVTGRFDGDSGPLTFNYGSIPYSLTGFGGSDAYVIKLDSQGQFQWGKTLGGSGRDEGEGIAIDSFGNVFTTGFFEGTADFDPGTGTFDLSSNGGRDVFINKLNNNGEFVWTRTLGTTSSEEVIGIEVDSSGNVVLLGKFEGTVDFDPGAGTSNSTSLGGTDIFVLKLNASGNHIWSQTYGSDRADHATGLEVDHTGIIYIAANASQGTDLDPGSGVINLSDTANSYVLILNDDGTYKQSVNYGDDGYTFTRRIVVDQNKNIFVVGPFQNSPDFDPGVGTTSRESFGDQDGYILKLSQKLETESDLAITNVAHEATVEQGAQHSYTITVSNESGDDVTDALIQNNVAAFMTNISWTAVLSGGATGSDSGNSPLNEIVELPVGATITYTLTGTIKQSVRDIITNLATVSSASRADPDLSNNRATHNDFVVLTSAPAPGFFINSAQELSDDSTRDVELADLDNDGDLDIIFANISEWSRIWFNNGDGTFTESSQRIPSGAGVAVGDLDGDEDLDIIIARGSSRSFPDAVWLNDGSGQFTDGGQNLSNEISRTVRLGDLDGDGDLDAVVTTNDSTHGNRIYFNDGHANFTDSGQSLAENIDGNRWGVDLGDLDGDGDLDAIMTDSSGEGLVYLNVGDGIFTLYHTLALTSNDLASVQLGDVDGDGDLDAFITRLYNPDVLMTNDGTGIFTITQEFYVYNGMGWEGDFGDFDGDGDLDLMVTGGSLSFTSVWWNDGFGRFTDSQQQLGLGSAISVAFGDLDGDNDLDAVITKNGNSHNEVWLNQYLTVPFHEDFQAGHRGNFLMNLPENFSYLERRDGNRLLSVGVRDPEGVSVATLKTDLPLLEKLELSVEVTPLSYPDHWADGFLVFDYQSNSDFKYAGFFAGKNQWVVGHYQGDWKNRLAQVDWDENGRRIDIGTAYTLHLTIDGDNVALSVDNKLMMQATFTEPINEGRIGLATYNAVSLFDNLIVGEDVDQGAPLVLPYREDFNDGSSDQFEFDQPESWSIQSSDDEVFLQVDASEYKGLRIGHLNFDRPMPNSYEMSAFVTSMGGPNRWLDGFLIFDYQSPTNFKYAGMFTGVNQWVIGHYQGNWTNRLAQVDLDDVGNQIYASKAYTLHVTVDDNDVELRVDGIPTLSATFASGITNGTVGVAAQNAVTRFDNLHIDLDVPQGKELPLPYSDDFNDGAAQDFYYNLPGAWGIANFGAEKVLRVNTAGSGRTGLAFVPIDSTDAEAIKVSVDVRSNQVTNGWNDAFVIFDYKNENDFKYVGFYTGQNEWVLGHFQGNWNNRFDTLDWDGSGRKINFNQFYHLELHMDNDYLIFSVDGEEIFNYFFDSQIEKGAVGVAAANAFSWFDNFTVEEAGPLVIPIASPIADPVFANWDEESDDLLS</sequence>
<dbReference type="InterPro" id="IPR028994">
    <property type="entry name" value="Integrin_alpha_N"/>
</dbReference>
<protein>
    <submittedName>
        <fullName evidence="3">FG-GAP repeat protein</fullName>
    </submittedName>
</protein>
<name>A0A518CGL1_9PLAN</name>
<dbReference type="InterPro" id="IPR052918">
    <property type="entry name" value="Motility_Chemotaxis_Reg"/>
</dbReference>
<dbReference type="OrthoDB" id="253958at2"/>
<keyword evidence="1" id="KW-0732">Signal</keyword>
<proteinExistence type="predicted"/>
<dbReference type="KEGG" id="plon:Pla110_00670"/>
<feature type="domain" description="DUF11" evidence="2">
    <location>
        <begin position="509"/>
        <end position="627"/>
    </location>
</feature>
<evidence type="ECO:0000256" key="1">
    <source>
        <dbReference type="ARBA" id="ARBA00022729"/>
    </source>
</evidence>
<dbReference type="Pfam" id="PF13517">
    <property type="entry name" value="FG-GAP_3"/>
    <property type="match status" value="3"/>
</dbReference>
<dbReference type="InterPro" id="IPR010620">
    <property type="entry name" value="SBBP_repeat"/>
</dbReference>
<dbReference type="Pfam" id="PF06739">
    <property type="entry name" value="SBBP"/>
    <property type="match status" value="2"/>
</dbReference>